<protein>
    <submittedName>
        <fullName evidence="3">Uncharacterized protein</fullName>
    </submittedName>
</protein>
<evidence type="ECO:0000256" key="2">
    <source>
        <dbReference type="ARBA" id="ARBA00022694"/>
    </source>
</evidence>
<proteinExistence type="inferred from homology"/>
<dbReference type="InterPro" id="IPR038085">
    <property type="entry name" value="Rnp2-like_sf"/>
</dbReference>
<dbReference type="OrthoDB" id="24745at2759"/>
<dbReference type="GO" id="GO:0000172">
    <property type="term" value="C:ribonuclease MRP complex"/>
    <property type="evidence" value="ECO:0007669"/>
    <property type="project" value="TreeGrafter"/>
</dbReference>
<dbReference type="Proteomes" id="UP000612055">
    <property type="component" value="Unassembled WGS sequence"/>
</dbReference>
<dbReference type="Pfam" id="PF01900">
    <property type="entry name" value="RNase_P_Rpp14"/>
    <property type="match status" value="1"/>
</dbReference>
<dbReference type="GO" id="GO:0001682">
    <property type="term" value="P:tRNA 5'-leader removal"/>
    <property type="evidence" value="ECO:0007669"/>
    <property type="project" value="InterPro"/>
</dbReference>
<accession>A0A836BSI5</accession>
<evidence type="ECO:0000313" key="3">
    <source>
        <dbReference type="EMBL" id="KAG2487526.1"/>
    </source>
</evidence>
<dbReference type="PANTHER" id="PTHR15441:SF2">
    <property type="entry name" value="RIBONUCLEASE P_MRP PROTEIN SUBUNIT POP5"/>
    <property type="match status" value="1"/>
</dbReference>
<dbReference type="SUPFAM" id="SSF160350">
    <property type="entry name" value="Rnp2-like"/>
    <property type="match status" value="1"/>
</dbReference>
<keyword evidence="4" id="KW-1185">Reference proteome</keyword>
<name>A0A836BSI5_9CHLO</name>
<gene>
    <name evidence="3" type="ORF">HYH03_013807</name>
</gene>
<comment type="caution">
    <text evidence="3">The sequence shown here is derived from an EMBL/GenBank/DDBJ whole genome shotgun (WGS) entry which is preliminary data.</text>
</comment>
<dbReference type="Gene3D" id="3.30.70.3250">
    <property type="entry name" value="Ribonuclease P, Pop5 subunit"/>
    <property type="match status" value="1"/>
</dbReference>
<dbReference type="AlphaFoldDB" id="A0A836BSI5"/>
<dbReference type="InterPro" id="IPR002759">
    <property type="entry name" value="Pop5/Rpp14/Rnp2-like"/>
</dbReference>
<evidence type="ECO:0000313" key="4">
    <source>
        <dbReference type="Proteomes" id="UP000612055"/>
    </source>
</evidence>
<keyword evidence="2" id="KW-0819">tRNA processing</keyword>
<dbReference type="GO" id="GO:0033204">
    <property type="term" value="F:ribonuclease P RNA binding"/>
    <property type="evidence" value="ECO:0007669"/>
    <property type="project" value="TreeGrafter"/>
</dbReference>
<evidence type="ECO:0000256" key="1">
    <source>
        <dbReference type="ARBA" id="ARBA00010800"/>
    </source>
</evidence>
<dbReference type="GO" id="GO:0005730">
    <property type="term" value="C:nucleolus"/>
    <property type="evidence" value="ECO:0007669"/>
    <property type="project" value="TreeGrafter"/>
</dbReference>
<dbReference type="GO" id="GO:0030681">
    <property type="term" value="C:multimeric ribonuclease P complex"/>
    <property type="evidence" value="ECO:0007669"/>
    <property type="project" value="TreeGrafter"/>
</dbReference>
<organism evidence="3 4">
    <name type="scientific">Edaphochlamys debaryana</name>
    <dbReference type="NCBI Taxonomy" id="47281"/>
    <lineage>
        <taxon>Eukaryota</taxon>
        <taxon>Viridiplantae</taxon>
        <taxon>Chlorophyta</taxon>
        <taxon>core chlorophytes</taxon>
        <taxon>Chlorophyceae</taxon>
        <taxon>CS clade</taxon>
        <taxon>Chlamydomonadales</taxon>
        <taxon>Chlamydomonadales incertae sedis</taxon>
        <taxon>Edaphochlamys</taxon>
    </lineage>
</organism>
<dbReference type="EMBL" id="JAEHOE010000095">
    <property type="protein sequence ID" value="KAG2487526.1"/>
    <property type="molecule type" value="Genomic_DNA"/>
</dbReference>
<dbReference type="PANTHER" id="PTHR15441">
    <property type="entry name" value="RIBONUCLEASE P PROTEIN SUBUNIT P14"/>
    <property type="match status" value="1"/>
</dbReference>
<reference evidence="3" key="1">
    <citation type="journal article" date="2020" name="bioRxiv">
        <title>Comparative genomics of Chlamydomonas.</title>
        <authorList>
            <person name="Craig R.J."/>
            <person name="Hasan A.R."/>
            <person name="Ness R.W."/>
            <person name="Keightley P.D."/>
        </authorList>
    </citation>
    <scope>NUCLEOTIDE SEQUENCE</scope>
    <source>
        <strain evidence="3">CCAP 11/70</strain>
    </source>
</reference>
<comment type="similarity">
    <text evidence="1">Belongs to the eukaryotic/archaeal RNase P protein component 2 family.</text>
</comment>
<sequence>MVRLKNRYLLVEVAWRDGKVDDSFGDTALLQAIREGVAVNFGDFGAGTNLASLAVRYYSPYTETAIVRCATAELERIMTSLALTTELKQRGAQLRVLQVAGTLAGVKRAALEHSCGRLAAGTSRLGRQHLASAEALHRQLPALEL</sequence>